<dbReference type="GO" id="GO:0051382">
    <property type="term" value="P:kinetochore assembly"/>
    <property type="evidence" value="ECO:0007669"/>
    <property type="project" value="InterPro"/>
</dbReference>
<dbReference type="AlphaFoldDB" id="A0A1E1JWS8"/>
<dbReference type="GO" id="GO:0043515">
    <property type="term" value="F:kinetochore binding"/>
    <property type="evidence" value="ECO:0007669"/>
    <property type="project" value="TreeGrafter"/>
</dbReference>
<evidence type="ECO:0000256" key="1">
    <source>
        <dbReference type="ARBA" id="ARBA00004123"/>
    </source>
</evidence>
<dbReference type="Pfam" id="PF05837">
    <property type="entry name" value="CENP-H"/>
    <property type="match status" value="1"/>
</dbReference>
<keyword evidence="8" id="KW-0175">Coiled coil</keyword>
<comment type="subcellular location">
    <subcellularLocation>
        <location evidence="2">Chromosome</location>
        <location evidence="2">Centromere</location>
        <location evidence="2">Kinetochore</location>
    </subcellularLocation>
    <subcellularLocation>
        <location evidence="1">Nucleus</location>
    </subcellularLocation>
</comment>
<keyword evidence="3" id="KW-0158">Chromosome</keyword>
<comment type="similarity">
    <text evidence="7">Belongs to the CENP-H/MCM16 family.</text>
</comment>
<feature type="coiled-coil region" evidence="8">
    <location>
        <begin position="23"/>
        <end position="50"/>
    </location>
</feature>
<evidence type="ECO:0000313" key="11">
    <source>
        <dbReference type="Proteomes" id="UP000178129"/>
    </source>
</evidence>
<keyword evidence="5" id="KW-0539">Nucleus</keyword>
<feature type="domain" description="Centromere protein H C-terminal" evidence="9">
    <location>
        <begin position="29"/>
        <end position="218"/>
    </location>
</feature>
<evidence type="ECO:0000256" key="5">
    <source>
        <dbReference type="ARBA" id="ARBA00023242"/>
    </source>
</evidence>
<organism evidence="10 11">
    <name type="scientific">Rhynchosporium graminicola</name>
    <dbReference type="NCBI Taxonomy" id="2792576"/>
    <lineage>
        <taxon>Eukaryota</taxon>
        <taxon>Fungi</taxon>
        <taxon>Dikarya</taxon>
        <taxon>Ascomycota</taxon>
        <taxon>Pezizomycotina</taxon>
        <taxon>Leotiomycetes</taxon>
        <taxon>Helotiales</taxon>
        <taxon>Ploettnerulaceae</taxon>
        <taxon>Rhynchosporium</taxon>
    </lineage>
</organism>
<evidence type="ECO:0000256" key="8">
    <source>
        <dbReference type="SAM" id="Coils"/>
    </source>
</evidence>
<evidence type="ECO:0000259" key="9">
    <source>
        <dbReference type="Pfam" id="PF05837"/>
    </source>
</evidence>
<reference evidence="11" key="1">
    <citation type="submission" date="2016-03" db="EMBL/GenBank/DDBJ databases">
        <authorList>
            <person name="Ploux O."/>
        </authorList>
    </citation>
    <scope>NUCLEOTIDE SEQUENCE [LARGE SCALE GENOMIC DNA]</scope>
    <source>
        <strain evidence="11">UK7</strain>
    </source>
</reference>
<dbReference type="InterPro" id="IPR008426">
    <property type="entry name" value="CENP-H_C"/>
</dbReference>
<evidence type="ECO:0000313" key="10">
    <source>
        <dbReference type="EMBL" id="CZS90346.1"/>
    </source>
</evidence>
<evidence type="ECO:0000256" key="4">
    <source>
        <dbReference type="ARBA" id="ARBA00022838"/>
    </source>
</evidence>
<dbReference type="GO" id="GO:0000776">
    <property type="term" value="C:kinetochore"/>
    <property type="evidence" value="ECO:0007669"/>
    <property type="project" value="UniProtKB-KW"/>
</dbReference>
<protein>
    <recommendedName>
        <fullName evidence="9">Centromere protein H C-terminal domain-containing protein</fullName>
    </recommendedName>
</protein>
<dbReference type="GO" id="GO:0007059">
    <property type="term" value="P:chromosome segregation"/>
    <property type="evidence" value="ECO:0007669"/>
    <property type="project" value="TreeGrafter"/>
</dbReference>
<accession>A0A1E1JWS8</accession>
<dbReference type="PANTHER" id="PTHR48122">
    <property type="entry name" value="CENTROMERE PROTEIN H"/>
    <property type="match status" value="1"/>
</dbReference>
<evidence type="ECO:0000256" key="2">
    <source>
        <dbReference type="ARBA" id="ARBA00004629"/>
    </source>
</evidence>
<sequence length="222" mass="25237">MADNGPKEIEDIEMSDAQVQRLMTEDEKRILDVYDRLEELQLEIALLKAQGVLSSGESDLHPELSKYVRRGTVMENILIVPPILRAVHGSNNATIVEQDLLPLVEKRDELSISLHKLAKQELADLNQLKDIKVQNVKLARENAEMATRMLALADEANVQRKEDIEDLKLRKQLDELEGEMKLSRQKWRIMKETASATVVGSGVVWVDDPKLRDIVLGEDCYE</sequence>
<dbReference type="Proteomes" id="UP000178129">
    <property type="component" value="Unassembled WGS sequence"/>
</dbReference>
<evidence type="ECO:0000256" key="3">
    <source>
        <dbReference type="ARBA" id="ARBA00022454"/>
    </source>
</evidence>
<comment type="caution">
    <text evidence="10">The sequence shown here is derived from an EMBL/GenBank/DDBJ whole genome shotgun (WGS) entry which is preliminary data.</text>
</comment>
<evidence type="ECO:0000256" key="6">
    <source>
        <dbReference type="ARBA" id="ARBA00023328"/>
    </source>
</evidence>
<dbReference type="EMBL" id="FJUW01000004">
    <property type="protein sequence ID" value="CZS90346.1"/>
    <property type="molecule type" value="Genomic_DNA"/>
</dbReference>
<dbReference type="InParanoid" id="A0A1E1JWS8"/>
<dbReference type="GO" id="GO:0005634">
    <property type="term" value="C:nucleus"/>
    <property type="evidence" value="ECO:0007669"/>
    <property type="project" value="UniProtKB-SubCell"/>
</dbReference>
<dbReference type="PANTHER" id="PTHR48122:SF1">
    <property type="entry name" value="CENTROMERE PROTEIN H"/>
    <property type="match status" value="1"/>
</dbReference>
<name>A0A1E1JWS8_9HELO</name>
<gene>
    <name evidence="10" type="ORF">RCO7_08577</name>
</gene>
<keyword evidence="11" id="KW-1185">Reference proteome</keyword>
<dbReference type="InterPro" id="IPR040034">
    <property type="entry name" value="CENP-H"/>
</dbReference>
<keyword evidence="4" id="KW-0995">Kinetochore</keyword>
<dbReference type="STRING" id="914237.A0A1E1JWS8"/>
<dbReference type="GO" id="GO:0007052">
    <property type="term" value="P:mitotic spindle organization"/>
    <property type="evidence" value="ECO:0007669"/>
    <property type="project" value="TreeGrafter"/>
</dbReference>
<keyword evidence="6" id="KW-0137">Centromere</keyword>
<proteinExistence type="inferred from homology"/>
<evidence type="ECO:0000256" key="7">
    <source>
        <dbReference type="ARBA" id="ARBA00025735"/>
    </source>
</evidence>